<dbReference type="Gene3D" id="3.90.228.10">
    <property type="match status" value="1"/>
</dbReference>
<dbReference type="GO" id="GO:0003950">
    <property type="term" value="F:NAD+ poly-ADP-ribosyltransferase activity"/>
    <property type="evidence" value="ECO:0007669"/>
    <property type="project" value="UniProtKB-UniRule"/>
</dbReference>
<feature type="compositionally biased region" description="Polar residues" evidence="8">
    <location>
        <begin position="404"/>
        <end position="422"/>
    </location>
</feature>
<keyword evidence="11" id="KW-1185">Reference proteome</keyword>
<evidence type="ECO:0000256" key="3">
    <source>
        <dbReference type="ARBA" id="ARBA00022679"/>
    </source>
</evidence>
<dbReference type="GO" id="GO:0003714">
    <property type="term" value="F:transcription corepressor activity"/>
    <property type="evidence" value="ECO:0007669"/>
    <property type="project" value="TreeGrafter"/>
</dbReference>
<dbReference type="InterPro" id="IPR043472">
    <property type="entry name" value="Macro_dom-like"/>
</dbReference>
<feature type="region of interest" description="Disordered" evidence="8">
    <location>
        <begin position="1053"/>
        <end position="1080"/>
    </location>
</feature>
<dbReference type="EC" id="2.4.2.-" evidence="6"/>
<evidence type="ECO:0000259" key="9">
    <source>
        <dbReference type="PROSITE" id="PS51059"/>
    </source>
</evidence>
<dbReference type="GO" id="GO:0005634">
    <property type="term" value="C:nucleus"/>
    <property type="evidence" value="ECO:0007669"/>
    <property type="project" value="UniProtKB-SubCell"/>
</dbReference>
<evidence type="ECO:0000256" key="4">
    <source>
        <dbReference type="ARBA" id="ARBA00023027"/>
    </source>
</evidence>
<dbReference type="OrthoDB" id="6133115at2759"/>
<dbReference type="InterPro" id="IPR002589">
    <property type="entry name" value="Macro_dom"/>
</dbReference>
<dbReference type="GO" id="GO:0010629">
    <property type="term" value="P:negative regulation of gene expression"/>
    <property type="evidence" value="ECO:0007669"/>
    <property type="project" value="TreeGrafter"/>
</dbReference>
<keyword evidence="5" id="KW-0539">Nucleus</keyword>
<dbReference type="InterPro" id="IPR052056">
    <property type="entry name" value="Mono-ARTD/PARP"/>
</dbReference>
<feature type="compositionally biased region" description="Polar residues" evidence="8">
    <location>
        <begin position="299"/>
        <end position="316"/>
    </location>
</feature>
<dbReference type="GeneID" id="106066444"/>
<keyword evidence="2 6" id="KW-0328">Glycosyltransferase</keyword>
<keyword evidence="7" id="KW-0175">Coiled coil</keyword>
<dbReference type="Pfam" id="PF01661">
    <property type="entry name" value="Macro"/>
    <property type="match status" value="1"/>
</dbReference>
<dbReference type="PROSITE" id="PS51154">
    <property type="entry name" value="MACRO"/>
    <property type="match status" value="1"/>
</dbReference>
<dbReference type="GO" id="GO:0005737">
    <property type="term" value="C:cytoplasm"/>
    <property type="evidence" value="ECO:0007669"/>
    <property type="project" value="TreeGrafter"/>
</dbReference>
<dbReference type="Gene3D" id="3.40.220.10">
    <property type="entry name" value="Leucine Aminopeptidase, subunit E, domain 1"/>
    <property type="match status" value="1"/>
</dbReference>
<dbReference type="Proteomes" id="UP001165740">
    <property type="component" value="Chromosome 8"/>
</dbReference>
<accession>A0A9W3B5K0</accession>
<keyword evidence="4 6" id="KW-0520">NAD</keyword>
<feature type="compositionally biased region" description="Acidic residues" evidence="8">
    <location>
        <begin position="1058"/>
        <end position="1080"/>
    </location>
</feature>
<evidence type="ECO:0000256" key="1">
    <source>
        <dbReference type="ARBA" id="ARBA00004123"/>
    </source>
</evidence>
<dbReference type="PANTHER" id="PTHR14453">
    <property type="entry name" value="PARP/ZINC FINGER CCCH TYPE DOMAIN CONTAINING PROTEIN"/>
    <property type="match status" value="1"/>
</dbReference>
<dbReference type="Pfam" id="PF00644">
    <property type="entry name" value="PARP"/>
    <property type="match status" value="1"/>
</dbReference>
<feature type="coiled-coil region" evidence="7">
    <location>
        <begin position="512"/>
        <end position="539"/>
    </location>
</feature>
<sequence length="1501" mass="170775">MRNIRFPLHRPTDFHEIGHNSTVDSTNVPLSYNAEHIKDYVEGTLDIGVVEIKIYPFIPGRALVVLEEELTDFQGASEAFQSEQLEGQEILLLPTKRETAIFVSDIDMHILKKKFLLAYLEENFAEEVGVIKSSKCWPDYNVAVVHFNSKYKEVVDAILKQTDHIPLRSENYHITIEPFYSNFHKFIGKDLVNSLRIPRQKTDLRNLSKDEDQASLDGSSCSDSDTKLGSDSDSLSDDEDLDQLTSGTESSNSDDNVDTSLSEDQEDHESNNESDEEENSSESETDPSDDSSDTRKTNSRGSGTLRGNTSKQQGILNKNKGMKTNILDTKTSERRSNIFRGRGGFAMRNRGSKVKIGTAKKDVDNEIDERQSCKDSDLLKSKSCLNDERGNMKRNPDEVKKRSASQSSSTLTNDNTSANLPFSSLLQRRGSDIDMLNKTGRPGKFIWNNIEPNNSDLSISKSELSYQKPEPEKRAESSPLKKFQSFSTNTSSGDSYTIKKLGQKLTRNKKLTEIYSEDIAELEEDLKKLSEENARLKEKPKEFVTKFPMSSLQAKFLQPYFHTSQSECIVHYSSDEKAAVITGPENLAKEFQLILMKELRNIKEDTIKISKEMQSILIREKGKNFLMNLDLGGALCAVEDEVVNVTARGEQVLSKAVQMLNSHLDSEESSISDVDIPPEKFDLLKLKLEYELLVQVSLKDREIRVVGVKDDVLIAMRDVKDLFEEIGHYEKCFEVDESEAKFFHQCLEEKICSALKQVEIIEQLMTDTKILLKFKGPKNYVQEAYQSLQDLKSNVKTSKWNLKEDFLDHELYIIAKTHATDKRKLEFFDYKDKYLFTFHLPDDSSALSSHYSQTDSSEDVVKLSAPETDITVNMGSNSKLIVKSEGNITREKSDVLVSLLGPEHDMRKTAVGKAFLSVCPQHYKNLAECLDSNPDAKVLTVKNPGRLKCLAICHIVLTRWNNKESVNSESHLREVLKSVLSEARTLGAKSISFPVVGCGRAFRFPPSIVSKVFLESLRDEKVDTFLEKVIILASDEDLFDELTTDAPDFFKTKSITDQTEEDQDDEGSDDDESSSDEEVEEITYPIDIKNANKSQMIIFTLSKDVVDDLKEEKKKLIREQLLYEKTYEQDKLQRWASTSWGKIIKESVKNNVWVAQELNPDTKNVQFQLKGQKEGVLQVYNFIHQEFCELARSAPKKQLIAPKRGTIDYLKFAIETDERFPSYWNLCKNKKYLKKLKEGKALEPQEFNVLVDVDQETKDAITNLVLQTMEPGRIGHGADAQGIRYSTLQVTRVQRVENPELFDNYKIERDRLLKKMIQMGTVCQNIGQLAGSNGDVATAPYISQKIKDELFHEINEHYLFHGAKSEFIPTLVNSGLDPRVSNDMCMFGKGIYTAEKSTKADQYADARNQRFPNGTQLNMILTRLLLGNVFLCDGSHKSVQSKDSKKLSRPPCMHCQEDKCSCKNQTLYDSVMGDGHWIFREFVVYHRTQCYPEYVITYQRV</sequence>
<reference evidence="12" key="1">
    <citation type="submission" date="2025-08" db="UniProtKB">
        <authorList>
            <consortium name="RefSeq"/>
        </authorList>
    </citation>
    <scope>IDENTIFICATION</scope>
</reference>
<feature type="compositionally biased region" description="Basic and acidic residues" evidence="8">
    <location>
        <begin position="359"/>
        <end position="401"/>
    </location>
</feature>
<dbReference type="PANTHER" id="PTHR14453:SF67">
    <property type="entry name" value="POLY [ADP-RIBOSE] POLYMERASE"/>
    <property type="match status" value="1"/>
</dbReference>
<evidence type="ECO:0000259" key="10">
    <source>
        <dbReference type="PROSITE" id="PS51154"/>
    </source>
</evidence>
<dbReference type="RefSeq" id="XP_055894779.1">
    <property type="nucleotide sequence ID" value="XM_056038804.1"/>
</dbReference>
<feature type="compositionally biased region" description="Polar residues" evidence="8">
    <location>
        <begin position="484"/>
        <end position="494"/>
    </location>
</feature>
<dbReference type="SUPFAM" id="SSF56399">
    <property type="entry name" value="ADP-ribosylation"/>
    <property type="match status" value="1"/>
</dbReference>
<dbReference type="PROSITE" id="PS51059">
    <property type="entry name" value="PARP_CATALYTIC"/>
    <property type="match status" value="1"/>
</dbReference>
<name>A0A9W3B5K0_BIOGL</name>
<evidence type="ECO:0000313" key="11">
    <source>
        <dbReference type="Proteomes" id="UP001165740"/>
    </source>
</evidence>
<gene>
    <name evidence="12" type="primary">LOC106066444</name>
</gene>
<feature type="domain" description="PARP catalytic" evidence="9">
    <location>
        <begin position="1234"/>
        <end position="1501"/>
    </location>
</feature>
<comment type="subcellular location">
    <subcellularLocation>
        <location evidence="1">Nucleus</location>
    </subcellularLocation>
</comment>
<dbReference type="InterPro" id="IPR012317">
    <property type="entry name" value="Poly(ADP-ribose)pol_cat_dom"/>
</dbReference>
<evidence type="ECO:0000256" key="2">
    <source>
        <dbReference type="ARBA" id="ARBA00022676"/>
    </source>
</evidence>
<proteinExistence type="predicted"/>
<dbReference type="SUPFAM" id="SSF52949">
    <property type="entry name" value="Macro domain-like"/>
    <property type="match status" value="1"/>
</dbReference>
<evidence type="ECO:0000256" key="8">
    <source>
        <dbReference type="SAM" id="MobiDB-lite"/>
    </source>
</evidence>
<organism evidence="11 12">
    <name type="scientific">Biomphalaria glabrata</name>
    <name type="common">Bloodfluke planorb</name>
    <name type="synonym">Freshwater snail</name>
    <dbReference type="NCBI Taxonomy" id="6526"/>
    <lineage>
        <taxon>Eukaryota</taxon>
        <taxon>Metazoa</taxon>
        <taxon>Spiralia</taxon>
        <taxon>Lophotrochozoa</taxon>
        <taxon>Mollusca</taxon>
        <taxon>Gastropoda</taxon>
        <taxon>Heterobranchia</taxon>
        <taxon>Euthyneura</taxon>
        <taxon>Panpulmonata</taxon>
        <taxon>Hygrophila</taxon>
        <taxon>Lymnaeoidea</taxon>
        <taxon>Planorbidae</taxon>
        <taxon>Biomphalaria</taxon>
    </lineage>
</organism>
<feature type="domain" description="Macro" evidence="10">
    <location>
        <begin position="868"/>
        <end position="1050"/>
    </location>
</feature>
<feature type="region of interest" description="Disordered" evidence="8">
    <location>
        <begin position="206"/>
        <end position="422"/>
    </location>
</feature>
<evidence type="ECO:0000256" key="6">
    <source>
        <dbReference type="RuleBase" id="RU362114"/>
    </source>
</evidence>
<evidence type="ECO:0000256" key="7">
    <source>
        <dbReference type="SAM" id="Coils"/>
    </source>
</evidence>
<evidence type="ECO:0000256" key="5">
    <source>
        <dbReference type="ARBA" id="ARBA00023242"/>
    </source>
</evidence>
<evidence type="ECO:0000313" key="12">
    <source>
        <dbReference type="RefSeq" id="XP_055894779.1"/>
    </source>
</evidence>
<feature type="region of interest" description="Disordered" evidence="8">
    <location>
        <begin position="463"/>
        <end position="494"/>
    </location>
</feature>
<feature type="compositionally biased region" description="Acidic residues" evidence="8">
    <location>
        <begin position="255"/>
        <end position="291"/>
    </location>
</feature>
<protein>
    <recommendedName>
        <fullName evidence="6">Poly [ADP-ribose] polymerase</fullName>
        <shortName evidence="6">PARP</shortName>
        <ecNumber evidence="6">2.4.2.-</ecNumber>
    </recommendedName>
</protein>
<keyword evidence="3 6" id="KW-0808">Transferase</keyword>